<evidence type="ECO:0000313" key="5">
    <source>
        <dbReference type="EMBL" id="SFI54876.1"/>
    </source>
</evidence>
<dbReference type="PANTHER" id="PTHR33204">
    <property type="entry name" value="TRANSCRIPTIONAL REGULATOR, MARR FAMILY"/>
    <property type="match status" value="1"/>
</dbReference>
<dbReference type="Proteomes" id="UP000199630">
    <property type="component" value="Unassembled WGS sequence"/>
</dbReference>
<keyword evidence="3" id="KW-0804">Transcription</keyword>
<dbReference type="InterPro" id="IPR036388">
    <property type="entry name" value="WH-like_DNA-bd_sf"/>
</dbReference>
<sequence length="126" mass="14440">MDHISYDMFRRTCPSHTVLELLSNKWAYLAVMALKRGRHRYSEMQRRLEGVSPKMLTQTLRALERDGLVLREVYPVVPPRVEYELTPLGEELAALMSSLRDWGEAHVPDILAARARFEAEKAASAT</sequence>
<evidence type="ECO:0000313" key="6">
    <source>
        <dbReference type="Proteomes" id="UP000199630"/>
    </source>
</evidence>
<protein>
    <submittedName>
        <fullName evidence="5">Transcriptional regulator, HxlR family</fullName>
    </submittedName>
</protein>
<dbReference type="PANTHER" id="PTHR33204:SF37">
    <property type="entry name" value="HTH-TYPE TRANSCRIPTIONAL REGULATOR YODB"/>
    <property type="match status" value="1"/>
</dbReference>
<dbReference type="STRING" id="588602.SAMN04487991_0227"/>
<organism evidence="5 6">
    <name type="scientific">Celeribacter neptunius</name>
    <dbReference type="NCBI Taxonomy" id="588602"/>
    <lineage>
        <taxon>Bacteria</taxon>
        <taxon>Pseudomonadati</taxon>
        <taxon>Pseudomonadota</taxon>
        <taxon>Alphaproteobacteria</taxon>
        <taxon>Rhodobacterales</taxon>
        <taxon>Roseobacteraceae</taxon>
        <taxon>Celeribacter</taxon>
    </lineage>
</organism>
<evidence type="ECO:0000256" key="3">
    <source>
        <dbReference type="ARBA" id="ARBA00023163"/>
    </source>
</evidence>
<dbReference type="RefSeq" id="WP_218151313.1">
    <property type="nucleotide sequence ID" value="NZ_FORH01000001.1"/>
</dbReference>
<dbReference type="PROSITE" id="PS51118">
    <property type="entry name" value="HTH_HXLR"/>
    <property type="match status" value="1"/>
</dbReference>
<keyword evidence="6" id="KW-1185">Reference proteome</keyword>
<proteinExistence type="predicted"/>
<keyword evidence="2" id="KW-0238">DNA-binding</keyword>
<gene>
    <name evidence="5" type="ORF">SAMN04487991_0227</name>
</gene>
<dbReference type="SUPFAM" id="SSF46785">
    <property type="entry name" value="Winged helix' DNA-binding domain"/>
    <property type="match status" value="1"/>
</dbReference>
<reference evidence="6" key="1">
    <citation type="submission" date="2016-10" db="EMBL/GenBank/DDBJ databases">
        <authorList>
            <person name="Varghese N."/>
            <person name="Submissions S."/>
        </authorList>
    </citation>
    <scope>NUCLEOTIDE SEQUENCE [LARGE SCALE GENOMIC DNA]</scope>
    <source>
        <strain evidence="6">DSM 26471</strain>
    </source>
</reference>
<evidence type="ECO:0000256" key="2">
    <source>
        <dbReference type="ARBA" id="ARBA00023125"/>
    </source>
</evidence>
<dbReference type="GO" id="GO:0003677">
    <property type="term" value="F:DNA binding"/>
    <property type="evidence" value="ECO:0007669"/>
    <property type="project" value="UniProtKB-KW"/>
</dbReference>
<dbReference type="AlphaFoldDB" id="A0A1I3J452"/>
<evidence type="ECO:0000256" key="1">
    <source>
        <dbReference type="ARBA" id="ARBA00023015"/>
    </source>
</evidence>
<evidence type="ECO:0000259" key="4">
    <source>
        <dbReference type="PROSITE" id="PS51118"/>
    </source>
</evidence>
<dbReference type="InterPro" id="IPR011991">
    <property type="entry name" value="ArsR-like_HTH"/>
</dbReference>
<keyword evidence="1" id="KW-0805">Transcription regulation</keyword>
<dbReference type="Pfam" id="PF01638">
    <property type="entry name" value="HxlR"/>
    <property type="match status" value="1"/>
</dbReference>
<dbReference type="InterPro" id="IPR002577">
    <property type="entry name" value="HTH_HxlR"/>
</dbReference>
<dbReference type="InterPro" id="IPR036390">
    <property type="entry name" value="WH_DNA-bd_sf"/>
</dbReference>
<feature type="domain" description="HTH hxlR-type" evidence="4">
    <location>
        <begin position="13"/>
        <end position="111"/>
    </location>
</feature>
<accession>A0A1I3J452</accession>
<dbReference type="Gene3D" id="1.10.10.10">
    <property type="entry name" value="Winged helix-like DNA-binding domain superfamily/Winged helix DNA-binding domain"/>
    <property type="match status" value="1"/>
</dbReference>
<name>A0A1I3J452_9RHOB</name>
<dbReference type="GO" id="GO:0006355">
    <property type="term" value="P:regulation of DNA-templated transcription"/>
    <property type="evidence" value="ECO:0007669"/>
    <property type="project" value="UniProtKB-ARBA"/>
</dbReference>
<dbReference type="EMBL" id="FORH01000001">
    <property type="protein sequence ID" value="SFI54876.1"/>
    <property type="molecule type" value="Genomic_DNA"/>
</dbReference>
<dbReference type="CDD" id="cd00090">
    <property type="entry name" value="HTH_ARSR"/>
    <property type="match status" value="1"/>
</dbReference>